<dbReference type="CDD" id="cd00427">
    <property type="entry name" value="Ribosomal_L29_HIP"/>
    <property type="match status" value="1"/>
</dbReference>
<dbReference type="InterPro" id="IPR050063">
    <property type="entry name" value="Ribosomal_protein_uL29"/>
</dbReference>
<reference evidence="6 8" key="3">
    <citation type="journal article" date="2008" name="Appl. Environ. Microbiol.">
        <title>Complete genome sequence of Nitrosospira multiformis, an ammonia-oxidizing bacterium from the soil environment.</title>
        <authorList>
            <person name="Norton J.M."/>
            <person name="Klotz M.G."/>
            <person name="Stein L.Y."/>
            <person name="Arp D.J."/>
            <person name="Bottomley P.J."/>
            <person name="Chain P.S."/>
            <person name="Hauser L.J."/>
            <person name="Land M.L."/>
            <person name="Larimer F.W."/>
            <person name="Shin M.W."/>
            <person name="Starkenburg S.R."/>
        </authorList>
    </citation>
    <scope>NUCLEOTIDE SEQUENCE [LARGE SCALE GENOMIC DNA]</scope>
    <source>
        <strain evidence="6">ATCC 25196</strain>
        <strain evidence="8">ATCC 25196 / NCIMB 11849 / C 71</strain>
    </source>
</reference>
<evidence type="ECO:0000256" key="1">
    <source>
        <dbReference type="ARBA" id="ARBA00009254"/>
    </source>
</evidence>
<dbReference type="InterPro" id="IPR001854">
    <property type="entry name" value="Ribosomal_uL29"/>
</dbReference>
<evidence type="ECO:0000256" key="4">
    <source>
        <dbReference type="ARBA" id="ARBA00035204"/>
    </source>
</evidence>
<evidence type="ECO:0000256" key="2">
    <source>
        <dbReference type="ARBA" id="ARBA00022980"/>
    </source>
</evidence>
<dbReference type="EMBL" id="CP000103">
    <property type="protein sequence ID" value="ABB74082.1"/>
    <property type="molecule type" value="Genomic_DNA"/>
</dbReference>
<protein>
    <recommendedName>
        <fullName evidence="4 5">Large ribosomal subunit protein uL29</fullName>
    </recommendedName>
</protein>
<proteinExistence type="inferred from homology"/>
<reference evidence="6" key="1">
    <citation type="submission" date="2005-08" db="EMBL/GenBank/DDBJ databases">
        <title>Complete sequence of Chromosome 1 of Nitrosospira multiformis ATCC 25196.</title>
        <authorList>
            <consortium name="US DOE Joint Genome Institute"/>
            <person name="Copeland A."/>
            <person name="Lucas S."/>
            <person name="Lapidus A."/>
            <person name="Barry K."/>
            <person name="Detter J.C."/>
            <person name="Glavina T."/>
            <person name="Hammon N."/>
            <person name="Israni S."/>
            <person name="Pitluck S."/>
            <person name="Chain P."/>
            <person name="Malfatti S."/>
            <person name="Shin M."/>
            <person name="Vergez L."/>
            <person name="Schmutz J."/>
            <person name="Larimer F."/>
            <person name="Land M."/>
            <person name="Hauser L."/>
            <person name="Kyrpides N."/>
            <person name="Lykidis A."/>
            <person name="Richardson P."/>
        </authorList>
    </citation>
    <scope>NUCLEOTIDE SEQUENCE</scope>
    <source>
        <strain evidence="6">ATCC 25196</strain>
    </source>
</reference>
<dbReference type="HAMAP" id="MF_00374">
    <property type="entry name" value="Ribosomal_uL29"/>
    <property type="match status" value="1"/>
</dbReference>
<sequence length="66" mass="7731">MKSRAKELRNKNPVELQQELLELLRAQFGLRMQHATQQLSNTSQLSNIRRDIARTRTILSQKARQS</sequence>
<dbReference type="STRING" id="323848.Nmul_A0775"/>
<keyword evidence="2 5" id="KW-0689">Ribosomal protein</keyword>
<evidence type="ECO:0000313" key="8">
    <source>
        <dbReference type="Proteomes" id="UP000002718"/>
    </source>
</evidence>
<dbReference type="PANTHER" id="PTHR10916:SF0">
    <property type="entry name" value="LARGE RIBOSOMAL SUBUNIT PROTEIN UL29C"/>
    <property type="match status" value="1"/>
</dbReference>
<gene>
    <name evidence="5" type="primary">rpmC</name>
    <name evidence="6" type="ordered locus">Nmul_A0775</name>
    <name evidence="7" type="ORF">SAMN05216403_103153</name>
</gene>
<dbReference type="GO" id="GO:0022625">
    <property type="term" value="C:cytosolic large ribosomal subunit"/>
    <property type="evidence" value="ECO:0007669"/>
    <property type="project" value="TreeGrafter"/>
</dbReference>
<dbReference type="EMBL" id="FNVK01000003">
    <property type="protein sequence ID" value="SEF56029.1"/>
    <property type="molecule type" value="Genomic_DNA"/>
</dbReference>
<dbReference type="NCBIfam" id="TIGR00012">
    <property type="entry name" value="L29"/>
    <property type="match status" value="1"/>
</dbReference>
<dbReference type="Proteomes" id="UP000002718">
    <property type="component" value="Chromosome"/>
</dbReference>
<dbReference type="SUPFAM" id="SSF46561">
    <property type="entry name" value="Ribosomal protein L29 (L29p)"/>
    <property type="match status" value="1"/>
</dbReference>
<dbReference type="Gene3D" id="1.10.287.310">
    <property type="match status" value="1"/>
</dbReference>
<accession>Q2YAY9</accession>
<dbReference type="PANTHER" id="PTHR10916">
    <property type="entry name" value="60S RIBOSOMAL PROTEIN L35/50S RIBOSOMAL PROTEIN L29"/>
    <property type="match status" value="1"/>
</dbReference>
<dbReference type="eggNOG" id="COG0255">
    <property type="taxonomic scope" value="Bacteria"/>
</dbReference>
<dbReference type="KEGG" id="nmu:Nmul_A0775"/>
<dbReference type="RefSeq" id="WP_011380131.1">
    <property type="nucleotide sequence ID" value="NC_007614.1"/>
</dbReference>
<keyword evidence="3 5" id="KW-0687">Ribonucleoprotein</keyword>
<dbReference type="GO" id="GO:0006412">
    <property type="term" value="P:translation"/>
    <property type="evidence" value="ECO:0007669"/>
    <property type="project" value="UniProtKB-UniRule"/>
</dbReference>
<evidence type="ECO:0000313" key="9">
    <source>
        <dbReference type="Proteomes" id="UP000236751"/>
    </source>
</evidence>
<keyword evidence="8" id="KW-1185">Reference proteome</keyword>
<organism evidence="6 8">
    <name type="scientific">Nitrosospira multiformis (strain ATCC 25196 / NCIMB 11849 / C 71)</name>
    <dbReference type="NCBI Taxonomy" id="323848"/>
    <lineage>
        <taxon>Bacteria</taxon>
        <taxon>Pseudomonadati</taxon>
        <taxon>Pseudomonadota</taxon>
        <taxon>Betaproteobacteria</taxon>
        <taxon>Nitrosomonadales</taxon>
        <taxon>Nitrosomonadaceae</taxon>
        <taxon>Nitrosospira</taxon>
    </lineage>
</organism>
<dbReference type="FunFam" id="1.10.287.310:FF:000001">
    <property type="entry name" value="50S ribosomal protein L29"/>
    <property type="match status" value="1"/>
</dbReference>
<dbReference type="GO" id="GO:0003735">
    <property type="term" value="F:structural constituent of ribosome"/>
    <property type="evidence" value="ECO:0007669"/>
    <property type="project" value="InterPro"/>
</dbReference>
<name>Q2YAY9_NITMU</name>
<reference evidence="8" key="2">
    <citation type="submission" date="2005-08" db="EMBL/GenBank/DDBJ databases">
        <title>Complete sequence of chromosome 1 of Nitrosospira multiformis ATCC 25196.</title>
        <authorList>
            <person name="Copeland A."/>
            <person name="Lucas S."/>
            <person name="Lapidus A."/>
            <person name="Barry K."/>
            <person name="Detter J.C."/>
            <person name="Glavina T."/>
            <person name="Hammon N."/>
            <person name="Israni S."/>
            <person name="Pitluck S."/>
            <person name="Chain P."/>
            <person name="Malfatti S."/>
            <person name="Shin M."/>
            <person name="Vergez L."/>
            <person name="Schmutz J."/>
            <person name="Larimer F."/>
            <person name="Land M."/>
            <person name="Hauser L."/>
            <person name="Kyrpides N."/>
            <person name="Lykidis A."/>
            <person name="Richardson P."/>
        </authorList>
    </citation>
    <scope>NUCLEOTIDE SEQUENCE [LARGE SCALE GENOMIC DNA]</scope>
    <source>
        <strain evidence="8">ATCC 25196 / NCIMB 11849 / C 71</strain>
    </source>
</reference>
<dbReference type="InterPro" id="IPR036049">
    <property type="entry name" value="Ribosomal_uL29_sf"/>
</dbReference>
<dbReference type="Pfam" id="PF00831">
    <property type="entry name" value="Ribosomal_L29"/>
    <property type="match status" value="1"/>
</dbReference>
<comment type="similarity">
    <text evidence="1 5">Belongs to the universal ribosomal protein uL29 family.</text>
</comment>
<reference evidence="7 9" key="4">
    <citation type="submission" date="2016-10" db="EMBL/GenBank/DDBJ databases">
        <authorList>
            <person name="de Groot N.N."/>
        </authorList>
    </citation>
    <scope>NUCLEOTIDE SEQUENCE [LARGE SCALE GENOMIC DNA]</scope>
    <source>
        <strain evidence="7 9">Nl13</strain>
    </source>
</reference>
<dbReference type="HOGENOM" id="CLU_158491_1_1_4"/>
<evidence type="ECO:0000313" key="6">
    <source>
        <dbReference type="EMBL" id="ABB74082.1"/>
    </source>
</evidence>
<dbReference type="Proteomes" id="UP000236751">
    <property type="component" value="Unassembled WGS sequence"/>
</dbReference>
<dbReference type="AlphaFoldDB" id="Q2YAY9"/>
<evidence type="ECO:0000256" key="5">
    <source>
        <dbReference type="HAMAP-Rule" id="MF_00374"/>
    </source>
</evidence>
<dbReference type="OrthoDB" id="9815192at2"/>
<evidence type="ECO:0000313" key="7">
    <source>
        <dbReference type="EMBL" id="SEF56029.1"/>
    </source>
</evidence>
<evidence type="ECO:0000256" key="3">
    <source>
        <dbReference type="ARBA" id="ARBA00023274"/>
    </source>
</evidence>